<dbReference type="InterPro" id="IPR028082">
    <property type="entry name" value="Peripla_BP_I"/>
</dbReference>
<keyword evidence="1" id="KW-0805">Transcription regulation</keyword>
<gene>
    <name evidence="6" type="ORF">CXR34_02875</name>
</gene>
<proteinExistence type="predicted"/>
<evidence type="ECO:0000256" key="4">
    <source>
        <dbReference type="SAM" id="MobiDB-lite"/>
    </source>
</evidence>
<dbReference type="Gene3D" id="1.10.260.40">
    <property type="entry name" value="lambda repressor-like DNA-binding domains"/>
    <property type="match status" value="1"/>
</dbReference>
<evidence type="ECO:0000313" key="6">
    <source>
        <dbReference type="EMBL" id="AUG28506.1"/>
    </source>
</evidence>
<dbReference type="PANTHER" id="PTHR30146:SF109">
    <property type="entry name" value="HTH-TYPE TRANSCRIPTIONAL REGULATOR GALS"/>
    <property type="match status" value="1"/>
</dbReference>
<dbReference type="GO" id="GO:0000976">
    <property type="term" value="F:transcription cis-regulatory region binding"/>
    <property type="evidence" value="ECO:0007669"/>
    <property type="project" value="TreeGrafter"/>
</dbReference>
<dbReference type="Pfam" id="PF00356">
    <property type="entry name" value="LacI"/>
    <property type="match status" value="1"/>
</dbReference>
<evidence type="ECO:0000259" key="5">
    <source>
        <dbReference type="PROSITE" id="PS50932"/>
    </source>
</evidence>
<name>A0A2K9DMZ6_9MICO</name>
<organism evidence="6 7">
    <name type="scientific">Microbacterium hominis</name>
    <dbReference type="NCBI Taxonomy" id="162426"/>
    <lineage>
        <taxon>Bacteria</taxon>
        <taxon>Bacillati</taxon>
        <taxon>Actinomycetota</taxon>
        <taxon>Actinomycetes</taxon>
        <taxon>Micrococcales</taxon>
        <taxon>Microbacteriaceae</taxon>
        <taxon>Microbacterium</taxon>
    </lineage>
</organism>
<feature type="compositionally biased region" description="Polar residues" evidence="4">
    <location>
        <begin position="16"/>
        <end position="28"/>
    </location>
</feature>
<accession>A0A2K9DMZ6</accession>
<dbReference type="AlphaFoldDB" id="A0A2K9DMZ6"/>
<dbReference type="Proteomes" id="UP000233276">
    <property type="component" value="Chromosome"/>
</dbReference>
<dbReference type="PANTHER" id="PTHR30146">
    <property type="entry name" value="LACI-RELATED TRANSCRIPTIONAL REPRESSOR"/>
    <property type="match status" value="1"/>
</dbReference>
<dbReference type="PROSITE" id="PS50932">
    <property type="entry name" value="HTH_LACI_2"/>
    <property type="match status" value="1"/>
</dbReference>
<protein>
    <submittedName>
        <fullName evidence="6">LacI family transcriptional regulator</fullName>
    </submittedName>
</protein>
<dbReference type="Pfam" id="PF13377">
    <property type="entry name" value="Peripla_BP_3"/>
    <property type="match status" value="1"/>
</dbReference>
<evidence type="ECO:0000256" key="1">
    <source>
        <dbReference type="ARBA" id="ARBA00023015"/>
    </source>
</evidence>
<evidence type="ECO:0000256" key="2">
    <source>
        <dbReference type="ARBA" id="ARBA00023125"/>
    </source>
</evidence>
<dbReference type="KEGG" id="mhos:CXR34_02875"/>
<dbReference type="GO" id="GO:0003700">
    <property type="term" value="F:DNA-binding transcription factor activity"/>
    <property type="evidence" value="ECO:0007669"/>
    <property type="project" value="TreeGrafter"/>
</dbReference>
<reference evidence="6 7" key="1">
    <citation type="submission" date="2017-12" db="EMBL/GenBank/DDBJ databases">
        <title>Isolation and characterization of estrogens degradatiion strain Microbacterium hominis SJTG1.</title>
        <authorList>
            <person name="Xiong W."/>
            <person name="Yin C."/>
            <person name="Zheng D."/>
            <person name="Liang R."/>
        </authorList>
    </citation>
    <scope>NUCLEOTIDE SEQUENCE [LARGE SCALE GENOMIC DNA]</scope>
    <source>
        <strain evidence="6 7">SJTG1</strain>
    </source>
</reference>
<dbReference type="CDD" id="cd01392">
    <property type="entry name" value="HTH_LacI"/>
    <property type="match status" value="1"/>
</dbReference>
<dbReference type="CDD" id="cd06293">
    <property type="entry name" value="PBP1_LacI-like"/>
    <property type="match status" value="1"/>
</dbReference>
<feature type="region of interest" description="Disordered" evidence="4">
    <location>
        <begin position="1"/>
        <end position="30"/>
    </location>
</feature>
<dbReference type="EMBL" id="CP025299">
    <property type="protein sequence ID" value="AUG28506.1"/>
    <property type="molecule type" value="Genomic_DNA"/>
</dbReference>
<evidence type="ECO:0000313" key="7">
    <source>
        <dbReference type="Proteomes" id="UP000233276"/>
    </source>
</evidence>
<keyword evidence="2" id="KW-0238">DNA-binding</keyword>
<dbReference type="SUPFAM" id="SSF53822">
    <property type="entry name" value="Periplasmic binding protein-like I"/>
    <property type="match status" value="1"/>
</dbReference>
<dbReference type="SUPFAM" id="SSF47413">
    <property type="entry name" value="lambda repressor-like DNA-binding domains"/>
    <property type="match status" value="1"/>
</dbReference>
<dbReference type="InterPro" id="IPR000843">
    <property type="entry name" value="HTH_LacI"/>
</dbReference>
<sequence>MTGVSRLGQDGDVEFETSQSHNGSSSTRPGVRVGIRDVAALAGVAVGTVSNYLNHPDRVSDDKAQRIRYAIDSLGFVPSIAGRQLRLGVSQVIGYIAPDVSNPYFAEIAESVERRASERGVTVFLANSHRSREREDAYLEVFEQHRVQGLLVSSHLPIEDRLAQVRRRGTPSVIVGQRAESSEQPSVSLDDVSGGRQAMQHLLDVGCRRIAFVGGPLGIPQVADRLAGATEVVRTFGAATVEVIDMPDRTVRGGREVARALVARPEPFRPDGIFAVNDLLALGMMQVLVQAGIDVPRQTAIVGYDDNEFAEVSLIPLTSVRGRHEGFGIAVVDALFDAIAGRSAADPHRMFQPDLVVRASTEGFGRG</sequence>
<dbReference type="InterPro" id="IPR046335">
    <property type="entry name" value="LacI/GalR-like_sensor"/>
</dbReference>
<feature type="domain" description="HTH lacI-type" evidence="5">
    <location>
        <begin position="33"/>
        <end position="87"/>
    </location>
</feature>
<dbReference type="Gene3D" id="3.40.50.2300">
    <property type="match status" value="2"/>
</dbReference>
<dbReference type="SMART" id="SM00354">
    <property type="entry name" value="HTH_LACI"/>
    <property type="match status" value="1"/>
</dbReference>
<evidence type="ECO:0000256" key="3">
    <source>
        <dbReference type="ARBA" id="ARBA00023163"/>
    </source>
</evidence>
<keyword evidence="3" id="KW-0804">Transcription</keyword>
<dbReference type="InterPro" id="IPR010982">
    <property type="entry name" value="Lambda_DNA-bd_dom_sf"/>
</dbReference>